<name>A0ABV5SJE6_9ACTN</name>
<dbReference type="RefSeq" id="WP_344993883.1">
    <property type="nucleotide sequence ID" value="NZ_BAAAXV010000008.1"/>
</dbReference>
<reference evidence="1 2" key="1">
    <citation type="submission" date="2024-09" db="EMBL/GenBank/DDBJ databases">
        <authorList>
            <person name="Sun Q."/>
            <person name="Mori K."/>
        </authorList>
    </citation>
    <scope>NUCLEOTIDE SEQUENCE [LARGE SCALE GENOMIC DNA]</scope>
    <source>
        <strain evidence="1 2">JCM 3143</strain>
    </source>
</reference>
<dbReference type="Proteomes" id="UP001589532">
    <property type="component" value="Unassembled WGS sequence"/>
</dbReference>
<comment type="caution">
    <text evidence="1">The sequence shown here is derived from an EMBL/GenBank/DDBJ whole genome shotgun (WGS) entry which is preliminary data.</text>
</comment>
<dbReference type="InterPro" id="IPR015421">
    <property type="entry name" value="PyrdxlP-dep_Trfase_major"/>
</dbReference>
<evidence type="ECO:0000313" key="2">
    <source>
        <dbReference type="Proteomes" id="UP001589532"/>
    </source>
</evidence>
<dbReference type="InterPro" id="IPR015422">
    <property type="entry name" value="PyrdxlP-dep_Trfase_small"/>
</dbReference>
<proteinExistence type="predicted"/>
<accession>A0ABV5SJE6</accession>
<evidence type="ECO:0000313" key="1">
    <source>
        <dbReference type="EMBL" id="MFB9631820.1"/>
    </source>
</evidence>
<protein>
    <submittedName>
        <fullName evidence="1">Uncharacterized protein</fullName>
    </submittedName>
</protein>
<dbReference type="InterPro" id="IPR015424">
    <property type="entry name" value="PyrdxlP-dep_Trfase"/>
</dbReference>
<dbReference type="Gene3D" id="3.90.1150.10">
    <property type="entry name" value="Aspartate Aminotransferase, domain 1"/>
    <property type="match status" value="1"/>
</dbReference>
<keyword evidence="2" id="KW-1185">Reference proteome</keyword>
<organism evidence="1 2">
    <name type="scientific">Nonomuraea helvata</name>
    <dbReference type="NCBI Taxonomy" id="37484"/>
    <lineage>
        <taxon>Bacteria</taxon>
        <taxon>Bacillati</taxon>
        <taxon>Actinomycetota</taxon>
        <taxon>Actinomycetes</taxon>
        <taxon>Streptosporangiales</taxon>
        <taxon>Streptosporangiaceae</taxon>
        <taxon>Nonomuraea</taxon>
    </lineage>
</organism>
<dbReference type="Gene3D" id="3.40.640.10">
    <property type="entry name" value="Type I PLP-dependent aspartate aminotransferase-like (Major domain)"/>
    <property type="match status" value="1"/>
</dbReference>
<gene>
    <name evidence="1" type="ORF">ACFFSA_52915</name>
</gene>
<dbReference type="SUPFAM" id="SSF53383">
    <property type="entry name" value="PLP-dependent transferases"/>
    <property type="match status" value="1"/>
</dbReference>
<dbReference type="EMBL" id="JBHMBW010000108">
    <property type="protein sequence ID" value="MFB9631820.1"/>
    <property type="molecule type" value="Genomic_DNA"/>
</dbReference>
<sequence>MNVAPVLAVDAALDFHDNLGAAVKQARLRFLRDRWVQPLRDVGNLEILTPDECGMYSAITAFRLRGRTTEADNAAIADRLMNEHRIFTVARTGMAGGGAVRVTPALFTSAEDIDRFAAARREVCRQDGRS</sequence>